<dbReference type="AGR" id="Xenbase:XB-GENE-991495"/>
<evidence type="ECO:0000313" key="7">
    <source>
        <dbReference type="Xenbase" id="XB-GENE-991495"/>
    </source>
</evidence>
<keyword evidence="5" id="KW-1185">Reference proteome</keyword>
<dbReference type="PROSITE" id="PS50297">
    <property type="entry name" value="ANK_REP_REGION"/>
    <property type="match status" value="3"/>
</dbReference>
<feature type="compositionally biased region" description="Polar residues" evidence="3">
    <location>
        <begin position="260"/>
        <end position="269"/>
    </location>
</feature>
<evidence type="ECO:0000313" key="5">
    <source>
        <dbReference type="Proteomes" id="UP000008143"/>
    </source>
</evidence>
<dbReference type="Pfam" id="PF12796">
    <property type="entry name" value="Ank_2"/>
    <property type="match status" value="1"/>
</dbReference>
<dbReference type="CTD" id="79998"/>
<dbReference type="KEGG" id="xtr:101732970"/>
<dbReference type="GO" id="GO:0000922">
    <property type="term" value="C:spindle pole"/>
    <property type="evidence" value="ECO:0000318"/>
    <property type="project" value="GO_Central"/>
</dbReference>
<feature type="region of interest" description="Disordered" evidence="3">
    <location>
        <begin position="237"/>
        <end position="320"/>
    </location>
</feature>
<feature type="compositionally biased region" description="Basic and acidic residues" evidence="3">
    <location>
        <begin position="286"/>
        <end position="303"/>
    </location>
</feature>
<evidence type="ECO:0000313" key="6">
    <source>
        <dbReference type="RefSeq" id="XP_004916485.1"/>
    </source>
</evidence>
<reference evidence="4" key="2">
    <citation type="submission" date="2020-05" db="UniProtKB">
        <authorList>
            <consortium name="Ensembl"/>
        </authorList>
    </citation>
    <scope>IDENTIFICATION</scope>
</reference>
<dbReference type="GeneTree" id="ENSGT00390000005650"/>
<gene>
    <name evidence="4 6 7" type="primary">ankrd53</name>
</gene>
<evidence type="ECO:0000256" key="2">
    <source>
        <dbReference type="SAM" id="Coils"/>
    </source>
</evidence>
<evidence type="ECO:0000256" key="1">
    <source>
        <dbReference type="PROSITE-ProRule" id="PRU00023"/>
    </source>
</evidence>
<evidence type="ECO:0000313" key="4">
    <source>
        <dbReference type="Ensembl" id="ENSXETP00000070996"/>
    </source>
</evidence>
<sequence>MSHSLSIQAQNSASSNGILTRDQLSAAALGNDDWLQVSLKAANSEVKVDRHGFTALHLAALYGRLSCMKLLVEKYKMSVDLANHYGLTPLHLALDMKTGPRALECVQYLLERGAKVNVQTKSGLTPLHQAAKEGRQDCITLLVEAGADVHAKDSQGQTPFDLCKIWSHKACARFLRYKMWEKQKHDLSHEMKKMEKLKKDIIASEKETLSRIKKDHEVIQHLHFCEWLDKKGLPEKLKESARSQTQTSSKSSGYRKGSGEQCNKSLSSKTPKRAVLPSARSHKWKDHSNSQHSVTKENQSHGKKELKRWNSSVKPSRPPITEISRDFQDLQSAHSEEFSSEDLGSYVLLSKDERGLPRINTISGKEVSPVPNLPFEMIERSLFPGSVPHQRLLSPKNFTANHILDVPRKQLPSNAQRPKSEISYHLQQKVDPNYLKLTNNFLSL</sequence>
<feature type="repeat" description="ANK" evidence="1">
    <location>
        <begin position="51"/>
        <end position="74"/>
    </location>
</feature>
<dbReference type="OMA" id="NHRICAR"/>
<dbReference type="SUPFAM" id="SSF48403">
    <property type="entry name" value="Ankyrin repeat"/>
    <property type="match status" value="1"/>
</dbReference>
<feature type="repeat" description="ANK" evidence="1">
    <location>
        <begin position="85"/>
        <end position="121"/>
    </location>
</feature>
<dbReference type="PANTHER" id="PTHR24160">
    <property type="entry name" value="ANKYRIN REPEAT DOMAIN-CONTAINING PROTEIN 53"/>
    <property type="match status" value="1"/>
</dbReference>
<dbReference type="GO" id="GO:0007080">
    <property type="term" value="P:mitotic metaphase chromosome alignment"/>
    <property type="evidence" value="ECO:0000318"/>
    <property type="project" value="GO_Central"/>
</dbReference>
<dbReference type="Proteomes" id="UP000008143">
    <property type="component" value="Chromosome 1"/>
</dbReference>
<evidence type="ECO:0000256" key="3">
    <source>
        <dbReference type="SAM" id="MobiDB-lite"/>
    </source>
</evidence>
<dbReference type="Gene3D" id="1.25.40.20">
    <property type="entry name" value="Ankyrin repeat-containing domain"/>
    <property type="match status" value="2"/>
</dbReference>
<dbReference type="PROSITE" id="PS50088">
    <property type="entry name" value="ANK_REPEAT"/>
    <property type="match status" value="3"/>
</dbReference>
<name>A0A6I8QE07_XENTR</name>
<proteinExistence type="predicted"/>
<dbReference type="Xenbase" id="XB-GENE-991495">
    <property type="gene designation" value="ankrd53"/>
</dbReference>
<dbReference type="Bgee" id="ENSXETG00000040165">
    <property type="expression patterns" value="Expressed in brain and 2 other cell types or tissues"/>
</dbReference>
<accession>A0A6I8QE07</accession>
<reference evidence="4" key="1">
    <citation type="journal article" date="2010" name="Science">
        <title>The genome of the Western clawed frog Xenopus tropicalis.</title>
        <authorList>
            <person name="Hellsten U."/>
            <person name="Harland R.M."/>
            <person name="Gilchrist M.J."/>
            <person name="Hendrix D."/>
            <person name="Jurka J."/>
            <person name="Kapitonov V."/>
            <person name="Ovcharenko I."/>
            <person name="Putnam N.H."/>
            <person name="Shu S."/>
            <person name="Taher L."/>
            <person name="Blitz I.L."/>
            <person name="Blumberg B."/>
            <person name="Dichmann D.S."/>
            <person name="Dubchak I."/>
            <person name="Amaya E."/>
            <person name="Detter J.C."/>
            <person name="Fletcher R."/>
            <person name="Gerhard D.S."/>
            <person name="Goodstein D."/>
            <person name="Graves T."/>
            <person name="Grigoriev I.V."/>
            <person name="Grimwood J."/>
            <person name="Kawashima T."/>
            <person name="Lindquist E."/>
            <person name="Lucas S.M."/>
            <person name="Mead P.E."/>
            <person name="Mitros T."/>
            <person name="Ogino H."/>
            <person name="Ohta Y."/>
            <person name="Poliakov A.V."/>
            <person name="Pollet N."/>
            <person name="Robert J."/>
            <person name="Salamov A."/>
            <person name="Sater A.K."/>
            <person name="Schmutz J."/>
            <person name="Terry A."/>
            <person name="Vize P.D."/>
            <person name="Warren W.C."/>
            <person name="Wells D."/>
            <person name="Wills A."/>
            <person name="Wilson R.K."/>
            <person name="Zimmerman L.B."/>
            <person name="Zorn A.M."/>
            <person name="Grainger R."/>
            <person name="Grammer T."/>
            <person name="Khokha M.K."/>
            <person name="Richardson P.M."/>
            <person name="Rokhsar D.S."/>
        </authorList>
    </citation>
    <scope>NUCLEOTIDE SEQUENCE [LARGE SCALE GENOMIC DNA]</scope>
    <source>
        <strain evidence="4">Nigerian</strain>
    </source>
</reference>
<dbReference type="AlphaFoldDB" id="A0A6I8QE07"/>
<dbReference type="SMART" id="SM00248">
    <property type="entry name" value="ANK"/>
    <property type="match status" value="3"/>
</dbReference>
<dbReference type="GO" id="GO:1902412">
    <property type="term" value="P:regulation of mitotic cytokinesis"/>
    <property type="evidence" value="ECO:0000318"/>
    <property type="project" value="GO_Central"/>
</dbReference>
<dbReference type="Ensembl" id="ENSXETT00000098242">
    <property type="protein sequence ID" value="ENSXETP00000070996"/>
    <property type="gene ID" value="ENSXETG00000040165"/>
</dbReference>
<reference evidence="6" key="3">
    <citation type="submission" date="2025-04" db="UniProtKB">
        <authorList>
            <consortium name="RefSeq"/>
        </authorList>
    </citation>
    <scope>IDENTIFICATION</scope>
    <source>
        <strain evidence="6">Nigerian</strain>
        <tissue evidence="6">Liver and blood</tissue>
    </source>
</reference>
<dbReference type="GO" id="GO:0031116">
    <property type="term" value="P:positive regulation of microtubule polymerization"/>
    <property type="evidence" value="ECO:0000318"/>
    <property type="project" value="GO_Central"/>
</dbReference>
<dbReference type="InterPro" id="IPR036770">
    <property type="entry name" value="Ankyrin_rpt-contain_sf"/>
</dbReference>
<dbReference type="InterPro" id="IPR042335">
    <property type="entry name" value="ANKRD53"/>
</dbReference>
<dbReference type="Pfam" id="PF00023">
    <property type="entry name" value="Ank"/>
    <property type="match status" value="1"/>
</dbReference>
<dbReference type="GeneID" id="101732970"/>
<dbReference type="RefSeq" id="XP_004916485.1">
    <property type="nucleotide sequence ID" value="XM_004916428.4"/>
</dbReference>
<protein>
    <submittedName>
        <fullName evidence="4">Ankyrin repeat domain 53</fullName>
    </submittedName>
    <submittedName>
        <fullName evidence="6">Ankyrin repeat domain-containing protein 53</fullName>
    </submittedName>
</protein>
<feature type="coiled-coil region" evidence="2">
    <location>
        <begin position="177"/>
        <end position="207"/>
    </location>
</feature>
<keyword evidence="1" id="KW-0040">ANK repeat</keyword>
<keyword evidence="2" id="KW-0175">Coiled coil</keyword>
<dbReference type="GO" id="GO:0060236">
    <property type="term" value="P:regulation of mitotic spindle organization"/>
    <property type="evidence" value="ECO:0000318"/>
    <property type="project" value="GO_Central"/>
</dbReference>
<feature type="repeat" description="ANK" evidence="1">
    <location>
        <begin position="122"/>
        <end position="154"/>
    </location>
</feature>
<organism evidence="4">
    <name type="scientific">Xenopus tropicalis</name>
    <name type="common">Western clawed frog</name>
    <name type="synonym">Silurana tropicalis</name>
    <dbReference type="NCBI Taxonomy" id="8364"/>
    <lineage>
        <taxon>Eukaryota</taxon>
        <taxon>Metazoa</taxon>
        <taxon>Chordata</taxon>
        <taxon>Craniata</taxon>
        <taxon>Vertebrata</taxon>
        <taxon>Euteleostomi</taxon>
        <taxon>Amphibia</taxon>
        <taxon>Batrachia</taxon>
        <taxon>Anura</taxon>
        <taxon>Pipoidea</taxon>
        <taxon>Pipidae</taxon>
        <taxon>Xenopodinae</taxon>
        <taxon>Xenopus</taxon>
        <taxon>Silurana</taxon>
    </lineage>
</organism>
<dbReference type="InterPro" id="IPR002110">
    <property type="entry name" value="Ankyrin_rpt"/>
</dbReference>
<dbReference type="OrthoDB" id="10254927at2759"/>
<dbReference type="PRINTS" id="PR01415">
    <property type="entry name" value="ANKYRIN"/>
</dbReference>
<dbReference type="PANTHER" id="PTHR24160:SF1">
    <property type="entry name" value="ANKYRIN REPEAT DOMAIN-CONTAINING PROTEIN 53"/>
    <property type="match status" value="1"/>
</dbReference>